<reference evidence="2" key="1">
    <citation type="submission" date="2018-10" db="EMBL/GenBank/DDBJ databases">
        <title>Hidden diversity of soil giant viruses.</title>
        <authorList>
            <person name="Schulz F."/>
            <person name="Alteio L."/>
            <person name="Goudeau D."/>
            <person name="Ryan E.M."/>
            <person name="Malmstrom R.R."/>
            <person name="Blanchard J."/>
            <person name="Woyke T."/>
        </authorList>
    </citation>
    <scope>NUCLEOTIDE SEQUENCE</scope>
    <source>
        <strain evidence="2">EDV1</strain>
    </source>
</reference>
<sequence length="243" mass="28361">MGATTSTEIDGQKFNEKYKDKKFIRLISDDEKIDHTQNYVESLTGIYFYKNTRIGEWITTDSGVITKYQDVEIPNDARVQILKKNRFMSDRVNVGEMKNIADSPLWRTSQKLRVRAVEHKHENIKYVTNHEHIIYLLKKFPCALRFVVNQTDAMCIAAVKRDGNALRFVTTQTEEICTHAVRQNPYALQYVLKQTEEICSVAIAYRPEAIFHINNDKLPDYLDKNEFMKRMQMLSIDSARAEL</sequence>
<organism evidence="2">
    <name type="scientific">Edafosvirus sp</name>
    <dbReference type="NCBI Taxonomy" id="2487765"/>
    <lineage>
        <taxon>Viruses</taxon>
        <taxon>Varidnaviria</taxon>
        <taxon>Bamfordvirae</taxon>
        <taxon>Nucleocytoviricota</taxon>
        <taxon>Megaviricetes</taxon>
        <taxon>Imitervirales</taxon>
        <taxon>Mimiviridae</taxon>
        <taxon>Klosneuvirinae</taxon>
    </lineage>
</organism>
<dbReference type="EMBL" id="MK072067">
    <property type="protein sequence ID" value="AYV77877.1"/>
    <property type="molecule type" value="Genomic_DNA"/>
</dbReference>
<protein>
    <recommendedName>
        <fullName evidence="1">DUF4116 domain-containing protein</fullName>
    </recommendedName>
</protein>
<proteinExistence type="predicted"/>
<dbReference type="Pfam" id="PF13475">
    <property type="entry name" value="DUF4116"/>
    <property type="match status" value="1"/>
</dbReference>
<evidence type="ECO:0000259" key="1">
    <source>
        <dbReference type="Pfam" id="PF13475"/>
    </source>
</evidence>
<dbReference type="InterPro" id="IPR025197">
    <property type="entry name" value="DUF4116"/>
</dbReference>
<accession>A0A3G4ZSK8</accession>
<name>A0A3G4ZSK8_9VIRU</name>
<feature type="domain" description="DUF4116" evidence="1">
    <location>
        <begin position="155"/>
        <end position="191"/>
    </location>
</feature>
<evidence type="ECO:0000313" key="2">
    <source>
        <dbReference type="EMBL" id="AYV77877.1"/>
    </source>
</evidence>
<gene>
    <name evidence="2" type="ORF">Edafosvirus2_56</name>
</gene>